<dbReference type="KEGG" id="pfj:MYCFIDRAFT_179187"/>
<evidence type="ECO:0000313" key="2">
    <source>
        <dbReference type="EMBL" id="EME77684.1"/>
    </source>
</evidence>
<evidence type="ECO:0000313" key="3">
    <source>
        <dbReference type="Proteomes" id="UP000016932"/>
    </source>
</evidence>
<feature type="region of interest" description="Disordered" evidence="1">
    <location>
        <begin position="318"/>
        <end position="337"/>
    </location>
</feature>
<organism evidence="2 3">
    <name type="scientific">Pseudocercospora fijiensis (strain CIRAD86)</name>
    <name type="common">Black leaf streak disease fungus</name>
    <name type="synonym">Mycosphaerella fijiensis</name>
    <dbReference type="NCBI Taxonomy" id="383855"/>
    <lineage>
        <taxon>Eukaryota</taxon>
        <taxon>Fungi</taxon>
        <taxon>Dikarya</taxon>
        <taxon>Ascomycota</taxon>
        <taxon>Pezizomycotina</taxon>
        <taxon>Dothideomycetes</taxon>
        <taxon>Dothideomycetidae</taxon>
        <taxon>Mycosphaerellales</taxon>
        <taxon>Mycosphaerellaceae</taxon>
        <taxon>Pseudocercospora</taxon>
    </lineage>
</organism>
<feature type="compositionally biased region" description="Basic and acidic residues" evidence="1">
    <location>
        <begin position="327"/>
        <end position="337"/>
    </location>
</feature>
<dbReference type="eggNOG" id="ENOG502QWCE">
    <property type="taxonomic scope" value="Eukaryota"/>
</dbReference>
<proteinExistence type="predicted"/>
<dbReference type="GeneID" id="19334070"/>
<feature type="compositionally biased region" description="Polar residues" evidence="1">
    <location>
        <begin position="240"/>
        <end position="252"/>
    </location>
</feature>
<feature type="region of interest" description="Disordered" evidence="1">
    <location>
        <begin position="225"/>
        <end position="275"/>
    </location>
</feature>
<dbReference type="HOGENOM" id="CLU_412269_0_0_1"/>
<name>M2ZEY1_PSEFD</name>
<dbReference type="AlphaFoldDB" id="M2ZEY1"/>
<dbReference type="RefSeq" id="XP_007931474.1">
    <property type="nucleotide sequence ID" value="XM_007933283.1"/>
</dbReference>
<dbReference type="Proteomes" id="UP000016932">
    <property type="component" value="Unassembled WGS sequence"/>
</dbReference>
<dbReference type="EMBL" id="KB446564">
    <property type="protein sequence ID" value="EME77684.1"/>
    <property type="molecule type" value="Genomic_DNA"/>
</dbReference>
<sequence>MNSASCEMVDILGTPPGRYLGTRIIHLGSGRRMPCTQKLSMSAKIGASGSLAAARMDIKRHVIDIVSFPRTPSLHSNNHNVQNDICIPGHLLIKAQSEWLQMGFAECLALDSRNDQDSINPASLNVRAVSPPRVLVVRPLNRVDSFQLEEKRRFGATAAVMSADKYAHGRVVLGNINGKKPPCRSSICLEEQVKRATMPPMRYYSGDWTDMANADTGLATLSEAPELPLREHFKPPPSPTRSAQGFSGQPVDTDQYEKPPQRNTPADHAQQATTTSPIAYMRDLQKVIGYLLPFPEPHLSENAPKDRHMPERFMLYTPPHPPFLTKPEGESKTESWRKEGISHFCRRKWVEELREAKMRTPKDGKTTKFKRLKWRATKGTDWGIDKTKSSNLDFLNRIARMQDAANEIAEDVYRKTVSPEEIMLLFPPGLVMDVDGPGGEFLRDEFIASLRRTKKRAMRDSIIAALLFPPAIVVDTLAVPVWPFGGLAVTISSTLFTNTCAEIDAVWFYASFRGAKTSRSITKRLEIADTEINYTSVSKKDVEKRKNELRLDFTPSQRVDVLQRYLAAKCHENDGKLFPEYVPPPSETHILEAIGWTHSDDVGDGTPLSWEDKQWELMQIKDDLDRTFTKAAKEWAKWCKRWEKNPEKAIKNFTVDFSDQCPSMQT</sequence>
<protein>
    <submittedName>
        <fullName evidence="2">Uncharacterized protein</fullName>
    </submittedName>
</protein>
<keyword evidence="3" id="KW-1185">Reference proteome</keyword>
<dbReference type="VEuPathDB" id="FungiDB:MYCFIDRAFT_179187"/>
<gene>
    <name evidence="2" type="ORF">MYCFIDRAFT_179187</name>
</gene>
<reference evidence="2 3" key="1">
    <citation type="journal article" date="2012" name="PLoS Pathog.">
        <title>Diverse lifestyles and strategies of plant pathogenesis encoded in the genomes of eighteen Dothideomycetes fungi.</title>
        <authorList>
            <person name="Ohm R.A."/>
            <person name="Feau N."/>
            <person name="Henrissat B."/>
            <person name="Schoch C.L."/>
            <person name="Horwitz B.A."/>
            <person name="Barry K.W."/>
            <person name="Condon B.J."/>
            <person name="Copeland A.C."/>
            <person name="Dhillon B."/>
            <person name="Glaser F."/>
            <person name="Hesse C.N."/>
            <person name="Kosti I."/>
            <person name="LaButti K."/>
            <person name="Lindquist E.A."/>
            <person name="Lucas S."/>
            <person name="Salamov A.A."/>
            <person name="Bradshaw R.E."/>
            <person name="Ciuffetti L."/>
            <person name="Hamelin R.C."/>
            <person name="Kema G.H.J."/>
            <person name="Lawrence C."/>
            <person name="Scott J.A."/>
            <person name="Spatafora J.W."/>
            <person name="Turgeon B.G."/>
            <person name="de Wit P.J.G.M."/>
            <person name="Zhong S."/>
            <person name="Goodwin S.B."/>
            <person name="Grigoriev I.V."/>
        </authorList>
    </citation>
    <scope>NUCLEOTIDE SEQUENCE [LARGE SCALE GENOMIC DNA]</scope>
    <source>
        <strain evidence="2 3">CIRAD86</strain>
    </source>
</reference>
<evidence type="ECO:0000256" key="1">
    <source>
        <dbReference type="SAM" id="MobiDB-lite"/>
    </source>
</evidence>
<accession>M2ZEY1</accession>
<dbReference type="OrthoDB" id="3189033at2759"/>